<feature type="binding site" evidence="7">
    <location>
        <position position="256"/>
    </location>
    <ligand>
        <name>Mg(2+)</name>
        <dbReference type="ChEBI" id="CHEBI:18420"/>
    </ligand>
</feature>
<feature type="binding site" evidence="6">
    <location>
        <position position="25"/>
    </location>
    <ligand>
        <name>substrate</name>
    </ligand>
</feature>
<evidence type="ECO:0000256" key="2">
    <source>
        <dbReference type="ARBA" id="ARBA00022723"/>
    </source>
</evidence>
<feature type="binding site" evidence="7">
    <location>
        <position position="281"/>
    </location>
    <ligand>
        <name>Mg(2+)</name>
        <dbReference type="ChEBI" id="CHEBI:18420"/>
    </ligand>
</feature>
<evidence type="ECO:0000256" key="8">
    <source>
        <dbReference type="RuleBase" id="RU366006"/>
    </source>
</evidence>
<dbReference type="GO" id="GO:0046872">
    <property type="term" value="F:metal ion binding"/>
    <property type="evidence" value="ECO:0007669"/>
    <property type="project" value="UniProtKB-KW"/>
</dbReference>
<dbReference type="SMART" id="SM00922">
    <property type="entry name" value="MR_MLE"/>
    <property type="match status" value="1"/>
</dbReference>
<dbReference type="InterPro" id="IPR029065">
    <property type="entry name" value="Enolase_C-like"/>
</dbReference>
<dbReference type="InterPro" id="IPR013341">
    <property type="entry name" value="Mandelate_racemase_N_dom"/>
</dbReference>
<dbReference type="PANTHER" id="PTHR48073">
    <property type="entry name" value="O-SUCCINYLBENZOATE SYNTHASE-RELATED"/>
    <property type="match status" value="1"/>
</dbReference>
<evidence type="ECO:0000256" key="1">
    <source>
        <dbReference type="ARBA" id="ARBA00008031"/>
    </source>
</evidence>
<feature type="binding site" evidence="7">
    <location>
        <position position="228"/>
    </location>
    <ligand>
        <name>Mg(2+)</name>
        <dbReference type="ChEBI" id="CHEBI:18420"/>
    </ligand>
</feature>
<dbReference type="Gene3D" id="3.20.20.120">
    <property type="entry name" value="Enolase-like C-terminal domain"/>
    <property type="match status" value="1"/>
</dbReference>
<keyword evidence="3 7" id="KW-0460">Magnesium</keyword>
<name>A0A935IN01_9MICO</name>
<dbReference type="SFLD" id="SFLDS00001">
    <property type="entry name" value="Enolase"/>
    <property type="match status" value="1"/>
</dbReference>
<evidence type="ECO:0000313" key="10">
    <source>
        <dbReference type="EMBL" id="MBK7274156.1"/>
    </source>
</evidence>
<comment type="cofactor">
    <cofactor evidence="7 8">
        <name>Mg(2+)</name>
        <dbReference type="ChEBI" id="CHEBI:18420"/>
    </cofactor>
    <text evidence="7 8">Binds 1 Mg(2+) ion per subunit.</text>
</comment>
<protein>
    <recommendedName>
        <fullName evidence="8">Dipeptide epimerase</fullName>
        <ecNumber evidence="8">5.1.1.-</ecNumber>
    </recommendedName>
</protein>
<evidence type="ECO:0000313" key="11">
    <source>
        <dbReference type="Proteomes" id="UP000726105"/>
    </source>
</evidence>
<dbReference type="GO" id="GO:0016855">
    <property type="term" value="F:racemase and epimerase activity, acting on amino acids and derivatives"/>
    <property type="evidence" value="ECO:0007669"/>
    <property type="project" value="UniProtKB-UniRule"/>
</dbReference>
<sequence>MARIRAVRGSVLSIPLHTPFVTALRRTSTIDTLIVSLELADGTTGLGEAPQVWAVTGDSVASAAACVEQVLAPVLVGADSDDWDVLAAEVARACARNFGAKAAVETALLDAVARASGMPLAHLFADVAGVPRPVSRGVGLGGEGLGGGAVGVVGVGVAGGGAAAVFEVATDVTISAGSPEALRSAAQARVAEGFTRLKLKVGTDAATDVARVRAVREAAGPDIGVRLDANQGWSREDAVAVIRALAEADLGVEIVEQPVAGEDVEGLAWVRERVDLPIMADETVYGATDLERVIRLEAADAVNVKLAKCGGPLTGLRLLARAREAGLGTMVGSMMESHVGVATAASMVAAVGTSAVSDLDAAWWATHSPYAGGPTYGPGVIRLPEAHGLGMALV</sequence>
<dbReference type="SFLD" id="SFLDF00009">
    <property type="entry name" value="o-succinylbenzoate_synthase"/>
    <property type="match status" value="1"/>
</dbReference>
<dbReference type="CDD" id="cd03319">
    <property type="entry name" value="L-Ala-DL-Glu_epimerase"/>
    <property type="match status" value="1"/>
</dbReference>
<dbReference type="InterPro" id="IPR034603">
    <property type="entry name" value="Dipeptide_epimerase"/>
</dbReference>
<evidence type="ECO:0000256" key="7">
    <source>
        <dbReference type="PIRSR" id="PIRSR634603-3"/>
    </source>
</evidence>
<dbReference type="AlphaFoldDB" id="A0A935IN01"/>
<dbReference type="SFLD" id="SFLDG00180">
    <property type="entry name" value="muconate_cycloisomerase"/>
    <property type="match status" value="1"/>
</dbReference>
<dbReference type="Proteomes" id="UP000726105">
    <property type="component" value="Unassembled WGS sequence"/>
</dbReference>
<feature type="binding site" evidence="6">
    <location>
        <position position="335"/>
    </location>
    <ligand>
        <name>substrate</name>
    </ligand>
</feature>
<comment type="similarity">
    <text evidence="1 8">Belongs to the mandelate racemase/muconate lactonizing enzyme family.</text>
</comment>
<evidence type="ECO:0000259" key="9">
    <source>
        <dbReference type="SMART" id="SM00922"/>
    </source>
</evidence>
<keyword evidence="2 7" id="KW-0479">Metal-binding</keyword>
<dbReference type="EMBL" id="JADJIB010000004">
    <property type="protein sequence ID" value="MBK7274156.1"/>
    <property type="molecule type" value="Genomic_DNA"/>
</dbReference>
<gene>
    <name evidence="10" type="ORF">IPI13_13620</name>
</gene>
<dbReference type="SUPFAM" id="SSF54826">
    <property type="entry name" value="Enolase N-terminal domain-like"/>
    <property type="match status" value="1"/>
</dbReference>
<comment type="caution">
    <text evidence="10">The sequence shown here is derived from an EMBL/GenBank/DDBJ whole genome shotgun (WGS) entry which is preliminary data.</text>
</comment>
<feature type="binding site" evidence="6">
    <location>
        <position position="360"/>
    </location>
    <ligand>
        <name>substrate</name>
    </ligand>
</feature>
<dbReference type="EC" id="5.1.1.-" evidence="8"/>
<keyword evidence="4 8" id="KW-0413">Isomerase</keyword>
<dbReference type="InterPro" id="IPR036849">
    <property type="entry name" value="Enolase-like_C_sf"/>
</dbReference>
<dbReference type="Pfam" id="PF02746">
    <property type="entry name" value="MR_MLE_N"/>
    <property type="match status" value="1"/>
</dbReference>
<feature type="active site" description="Proton acceptor; specific for (R)-substrate epimerization" evidence="5">
    <location>
        <position position="200"/>
    </location>
</feature>
<dbReference type="SUPFAM" id="SSF51604">
    <property type="entry name" value="Enolase C-terminal domain-like"/>
    <property type="match status" value="1"/>
</dbReference>
<feature type="domain" description="Mandelate racemase/muconate lactonizing enzyme C-terminal" evidence="9">
    <location>
        <begin position="179"/>
        <end position="277"/>
    </location>
</feature>
<dbReference type="Gene3D" id="3.30.390.10">
    <property type="entry name" value="Enolase-like, N-terminal domain"/>
    <property type="match status" value="1"/>
</dbReference>
<evidence type="ECO:0000256" key="4">
    <source>
        <dbReference type="ARBA" id="ARBA00023235"/>
    </source>
</evidence>
<evidence type="ECO:0000256" key="5">
    <source>
        <dbReference type="PIRSR" id="PIRSR634603-1"/>
    </source>
</evidence>
<feature type="active site" description="Proton acceptor; specific for (S)-substrate epimerization" evidence="5">
    <location>
        <position position="305"/>
    </location>
</feature>
<feature type="binding site" evidence="6">
    <location>
        <position position="358"/>
    </location>
    <ligand>
        <name>substrate</name>
    </ligand>
</feature>
<dbReference type="InterPro" id="IPR029017">
    <property type="entry name" value="Enolase-like_N"/>
</dbReference>
<organism evidence="10 11">
    <name type="scientific">Candidatus Phosphoribacter hodrii</name>
    <dbReference type="NCBI Taxonomy" id="2953743"/>
    <lineage>
        <taxon>Bacteria</taxon>
        <taxon>Bacillati</taxon>
        <taxon>Actinomycetota</taxon>
        <taxon>Actinomycetes</taxon>
        <taxon>Micrococcales</taxon>
        <taxon>Dermatophilaceae</taxon>
        <taxon>Candidatus Phosphoribacter</taxon>
    </lineage>
</organism>
<reference evidence="10 11" key="1">
    <citation type="submission" date="2020-10" db="EMBL/GenBank/DDBJ databases">
        <title>Connecting structure to function with the recovery of over 1000 high-quality activated sludge metagenome-assembled genomes encoding full-length rRNA genes using long-read sequencing.</title>
        <authorList>
            <person name="Singleton C.M."/>
            <person name="Petriglieri F."/>
            <person name="Kristensen J.M."/>
            <person name="Kirkegaard R.H."/>
            <person name="Michaelsen T.Y."/>
            <person name="Andersen M.H."/>
            <person name="Karst S.M."/>
            <person name="Dueholm M.S."/>
            <person name="Nielsen P.H."/>
            <person name="Albertsen M."/>
        </authorList>
    </citation>
    <scope>NUCLEOTIDE SEQUENCE [LARGE SCALE GENOMIC DNA]</scope>
    <source>
        <strain evidence="10">Ega_18-Q3-R5-49_MAXAC.001</strain>
    </source>
</reference>
<evidence type="ECO:0000256" key="6">
    <source>
        <dbReference type="PIRSR" id="PIRSR634603-2"/>
    </source>
</evidence>
<dbReference type="PANTHER" id="PTHR48073:SF2">
    <property type="entry name" value="O-SUCCINYLBENZOATE SYNTHASE"/>
    <property type="match status" value="1"/>
</dbReference>
<proteinExistence type="inferred from homology"/>
<feature type="binding site" evidence="6">
    <location>
        <position position="198"/>
    </location>
    <ligand>
        <name>substrate</name>
    </ligand>
</feature>
<evidence type="ECO:0000256" key="3">
    <source>
        <dbReference type="ARBA" id="ARBA00022842"/>
    </source>
</evidence>
<feature type="binding site" evidence="6">
    <location>
        <position position="333"/>
    </location>
    <ligand>
        <name>substrate</name>
    </ligand>
</feature>
<accession>A0A935IN01</accession>
<dbReference type="Pfam" id="PF13378">
    <property type="entry name" value="MR_MLE_C"/>
    <property type="match status" value="1"/>
</dbReference>
<dbReference type="InterPro" id="IPR013342">
    <property type="entry name" value="Mandelate_racemase_C"/>
</dbReference>
<feature type="binding site" evidence="6">
    <location>
        <position position="173"/>
    </location>
    <ligand>
        <name>substrate</name>
    </ligand>
</feature>